<dbReference type="Proteomes" id="UP000649617">
    <property type="component" value="Unassembled WGS sequence"/>
</dbReference>
<organism evidence="1 2">
    <name type="scientific">Symbiodinium pilosum</name>
    <name type="common">Dinoflagellate</name>
    <dbReference type="NCBI Taxonomy" id="2952"/>
    <lineage>
        <taxon>Eukaryota</taxon>
        <taxon>Sar</taxon>
        <taxon>Alveolata</taxon>
        <taxon>Dinophyceae</taxon>
        <taxon>Suessiales</taxon>
        <taxon>Symbiodiniaceae</taxon>
        <taxon>Symbiodinium</taxon>
    </lineage>
</organism>
<gene>
    <name evidence="1" type="ORF">SPIL2461_LOCUS11556</name>
</gene>
<protein>
    <submittedName>
        <fullName evidence="1">Uncharacterized protein</fullName>
    </submittedName>
</protein>
<proteinExistence type="predicted"/>
<sequence length="215" mass="24356">MACVGFLHPVVAGLLRRQRTPLQEACREYLSELSPPSQATIPTEDQDHPKNQGLSILALQYFWEHFRRFILDRTMHFVVANIVEPLTEKQQTSLVGLLQGKAVSHFVSHSWATPFQHFVQCLQRHAAFTGAVNPTYWICSFANNQWDIASEIGTDVLDSAFAKVLQSGVQGVVMVLDQQVQPFTRVWCLFELFLSSKEALQVVFATEPCLSDYEE</sequence>
<name>A0A812S232_SYMPI</name>
<dbReference type="EMBL" id="CAJNIZ010022487">
    <property type="protein sequence ID" value="CAE7462109.1"/>
    <property type="molecule type" value="Genomic_DNA"/>
</dbReference>
<evidence type="ECO:0000313" key="1">
    <source>
        <dbReference type="EMBL" id="CAE7462109.1"/>
    </source>
</evidence>
<dbReference type="OrthoDB" id="412723at2759"/>
<comment type="caution">
    <text evidence="1">The sequence shown here is derived from an EMBL/GenBank/DDBJ whole genome shotgun (WGS) entry which is preliminary data.</text>
</comment>
<reference evidence="1" key="1">
    <citation type="submission" date="2021-02" db="EMBL/GenBank/DDBJ databases">
        <authorList>
            <person name="Dougan E. K."/>
            <person name="Rhodes N."/>
            <person name="Thang M."/>
            <person name="Chan C."/>
        </authorList>
    </citation>
    <scope>NUCLEOTIDE SEQUENCE</scope>
</reference>
<evidence type="ECO:0000313" key="2">
    <source>
        <dbReference type="Proteomes" id="UP000649617"/>
    </source>
</evidence>
<accession>A0A812S232</accession>
<dbReference type="AlphaFoldDB" id="A0A812S232"/>
<keyword evidence="2" id="KW-1185">Reference proteome</keyword>
<feature type="non-terminal residue" evidence="1">
    <location>
        <position position="215"/>
    </location>
</feature>